<gene>
    <name evidence="3" type="ORF">C1H70_08215</name>
</gene>
<dbReference type="PIRSF" id="PIRSF017082">
    <property type="entry name" value="YflP"/>
    <property type="match status" value="1"/>
</dbReference>
<keyword evidence="4" id="KW-1185">Reference proteome</keyword>
<dbReference type="PANTHER" id="PTHR42928">
    <property type="entry name" value="TRICARBOXYLATE-BINDING PROTEIN"/>
    <property type="match status" value="1"/>
</dbReference>
<evidence type="ECO:0000256" key="2">
    <source>
        <dbReference type="SAM" id="SignalP"/>
    </source>
</evidence>
<evidence type="ECO:0000313" key="3">
    <source>
        <dbReference type="EMBL" id="PMR80434.1"/>
    </source>
</evidence>
<dbReference type="AlphaFoldDB" id="A0A2N7UJ13"/>
<dbReference type="InterPro" id="IPR042100">
    <property type="entry name" value="Bug_dom1"/>
</dbReference>
<dbReference type="Gene3D" id="3.40.190.150">
    <property type="entry name" value="Bordetella uptake gene, domain 1"/>
    <property type="match status" value="1"/>
</dbReference>
<feature type="chain" id="PRO_5014782660" evidence="2">
    <location>
        <begin position="25"/>
        <end position="335"/>
    </location>
</feature>
<dbReference type="Proteomes" id="UP000235547">
    <property type="component" value="Unassembled WGS sequence"/>
</dbReference>
<dbReference type="PANTHER" id="PTHR42928:SF5">
    <property type="entry name" value="BLR1237 PROTEIN"/>
    <property type="match status" value="1"/>
</dbReference>
<reference evidence="3 4" key="1">
    <citation type="submission" date="2018-01" db="EMBL/GenBank/DDBJ databases">
        <title>Halomonas endophytica sp. nov., isolated from storage liquid in the stems of Populus euphratica.</title>
        <authorList>
            <person name="Chen C."/>
        </authorList>
    </citation>
    <scope>NUCLEOTIDE SEQUENCE [LARGE SCALE GENOMIC DNA]</scope>
    <source>
        <strain evidence="3 4">BZ-SZ-XJ27</strain>
    </source>
</reference>
<feature type="signal peptide" evidence="2">
    <location>
        <begin position="1"/>
        <end position="24"/>
    </location>
</feature>
<dbReference type="Gene3D" id="3.40.190.10">
    <property type="entry name" value="Periplasmic binding protein-like II"/>
    <property type="match status" value="1"/>
</dbReference>
<dbReference type="Pfam" id="PF03401">
    <property type="entry name" value="TctC"/>
    <property type="match status" value="1"/>
</dbReference>
<organism evidence="3 4">
    <name type="scientific">Halomonas urumqiensis</name>
    <dbReference type="NCBI Taxonomy" id="1684789"/>
    <lineage>
        <taxon>Bacteria</taxon>
        <taxon>Pseudomonadati</taxon>
        <taxon>Pseudomonadota</taxon>
        <taxon>Gammaproteobacteria</taxon>
        <taxon>Oceanospirillales</taxon>
        <taxon>Halomonadaceae</taxon>
        <taxon>Halomonas</taxon>
    </lineage>
</organism>
<comment type="caution">
    <text evidence="3">The sequence shown here is derived from an EMBL/GenBank/DDBJ whole genome shotgun (WGS) entry which is preliminary data.</text>
</comment>
<dbReference type="RefSeq" id="WP_102587871.1">
    <property type="nucleotide sequence ID" value="NZ_BNAE01000005.1"/>
</dbReference>
<comment type="similarity">
    <text evidence="1">Belongs to the UPF0065 (bug) family.</text>
</comment>
<keyword evidence="2" id="KW-0732">Signal</keyword>
<dbReference type="CDD" id="cd07012">
    <property type="entry name" value="PBP2_Bug_TTT"/>
    <property type="match status" value="1"/>
</dbReference>
<proteinExistence type="inferred from homology"/>
<name>A0A2N7UJ13_9GAMM</name>
<accession>A0A2N7UJ13</accession>
<dbReference type="SUPFAM" id="SSF53850">
    <property type="entry name" value="Periplasmic binding protein-like II"/>
    <property type="match status" value="1"/>
</dbReference>
<evidence type="ECO:0000256" key="1">
    <source>
        <dbReference type="ARBA" id="ARBA00006987"/>
    </source>
</evidence>
<dbReference type="InterPro" id="IPR005064">
    <property type="entry name" value="BUG"/>
</dbReference>
<protein>
    <submittedName>
        <fullName evidence="3">Tripartite tricarboxylate transporter substrate binding protein</fullName>
    </submittedName>
</protein>
<dbReference type="EMBL" id="PNRG01000017">
    <property type="protein sequence ID" value="PMR80434.1"/>
    <property type="molecule type" value="Genomic_DNA"/>
</dbReference>
<dbReference type="OrthoDB" id="5171643at2"/>
<sequence>MFKPLLSGVAIAIGTLAMAGSAMAEYPERNIQGTIQWGAGGATDNVARSLTPHVEEVLDTTIVLTNRAGGTGVIGMNHVMRQRADGYNLLYGAENPQLYPLMGLADFTYDDMHPVNIIGQGLVVIAAHPDSPFDNFSELLEHANENPGELRMGGTGAGGLPSTIHAMINAVGELDVRTVTFGGDGPGVTALLGEHIDFMPLSLSAVAEQIRGGRLKGLAVITSEELESLPDVPPITEALPDIESFLPWGPFWGVFVHEDTPDDIKATLEAAYSEAVDSDEFREFLDNFGGAPLNLSGEEAQQYLDNWQSVTAWAMHDAEAETVKVSPEELGIPRP</sequence>
<evidence type="ECO:0000313" key="4">
    <source>
        <dbReference type="Proteomes" id="UP000235547"/>
    </source>
</evidence>